<gene>
    <name evidence="2" type="ORF">NPIL_24121</name>
</gene>
<sequence>MGGSVRFVRWSWGDVLVSGVVYFNFLYWFLDREGLEPVLTFSSVSGGPLLFSDGGLNRSAIFPPRLVLKNLGARGIWEAPGVDQGFVFLSFLTKFFRFKEVELTSDFLLDGIEISRIFIFLLLIQENHLWDGVQ</sequence>
<organism evidence="2 3">
    <name type="scientific">Nephila pilipes</name>
    <name type="common">Giant wood spider</name>
    <name type="synonym">Nephila maculata</name>
    <dbReference type="NCBI Taxonomy" id="299642"/>
    <lineage>
        <taxon>Eukaryota</taxon>
        <taxon>Metazoa</taxon>
        <taxon>Ecdysozoa</taxon>
        <taxon>Arthropoda</taxon>
        <taxon>Chelicerata</taxon>
        <taxon>Arachnida</taxon>
        <taxon>Araneae</taxon>
        <taxon>Araneomorphae</taxon>
        <taxon>Entelegynae</taxon>
        <taxon>Araneoidea</taxon>
        <taxon>Nephilidae</taxon>
        <taxon>Nephila</taxon>
    </lineage>
</organism>
<comment type="caution">
    <text evidence="2">The sequence shown here is derived from an EMBL/GenBank/DDBJ whole genome shotgun (WGS) entry which is preliminary data.</text>
</comment>
<dbReference type="Proteomes" id="UP000887013">
    <property type="component" value="Unassembled WGS sequence"/>
</dbReference>
<name>A0A8X6NYC6_NEPPI</name>
<accession>A0A8X6NYC6</accession>
<evidence type="ECO:0000313" key="2">
    <source>
        <dbReference type="EMBL" id="GFT39842.1"/>
    </source>
</evidence>
<keyword evidence="1" id="KW-0812">Transmembrane</keyword>
<evidence type="ECO:0000313" key="3">
    <source>
        <dbReference type="Proteomes" id="UP000887013"/>
    </source>
</evidence>
<feature type="non-terminal residue" evidence="2">
    <location>
        <position position="134"/>
    </location>
</feature>
<feature type="transmembrane region" description="Helical" evidence="1">
    <location>
        <begin position="12"/>
        <end position="30"/>
    </location>
</feature>
<proteinExistence type="predicted"/>
<reference evidence="2" key="1">
    <citation type="submission" date="2020-08" db="EMBL/GenBank/DDBJ databases">
        <title>Multicomponent nature underlies the extraordinary mechanical properties of spider dragline silk.</title>
        <authorList>
            <person name="Kono N."/>
            <person name="Nakamura H."/>
            <person name="Mori M."/>
            <person name="Yoshida Y."/>
            <person name="Ohtoshi R."/>
            <person name="Malay A.D."/>
            <person name="Moran D.A.P."/>
            <person name="Tomita M."/>
            <person name="Numata K."/>
            <person name="Arakawa K."/>
        </authorList>
    </citation>
    <scope>NUCLEOTIDE SEQUENCE</scope>
</reference>
<keyword evidence="1" id="KW-0472">Membrane</keyword>
<dbReference type="EMBL" id="BMAW01063330">
    <property type="protein sequence ID" value="GFT39842.1"/>
    <property type="molecule type" value="Genomic_DNA"/>
</dbReference>
<protein>
    <submittedName>
        <fullName evidence="2">Uncharacterized protein</fullName>
    </submittedName>
</protein>
<evidence type="ECO:0000256" key="1">
    <source>
        <dbReference type="SAM" id="Phobius"/>
    </source>
</evidence>
<dbReference type="AlphaFoldDB" id="A0A8X6NYC6"/>
<keyword evidence="1" id="KW-1133">Transmembrane helix</keyword>
<keyword evidence="3" id="KW-1185">Reference proteome</keyword>